<feature type="domain" description="Mur ligase central" evidence="5">
    <location>
        <begin position="108"/>
        <end position="295"/>
    </location>
</feature>
<dbReference type="Gene3D" id="3.90.190.20">
    <property type="entry name" value="Mur ligase, C-terminal domain"/>
    <property type="match status" value="1"/>
</dbReference>
<sequence>MKRLELQKVLTEIKGEWVQGELPTTITQVVDDPSDVGSDKTLLFDCYHQIQTWRFDSYKNCVIVTEDSESWSKMSSDHAVVRVNNVHEAYHNFVRYYRGLFTIPVIAITGTCGKTTTKEMIAHMLSKKYKVQSTVRSKNDPLFNLGYLLGIDNDTNVAVFETAVGKKGDLLRSCRFFRPNIGAITNIGIDHLNKFASHDEYIQAKGEMLPGLQYTGTLVLNTDDENIRKIDLTSFKGSVVTFGFSEQSAFQIMNIKTQENGTSFSLRFEHLTHQLFVPGYGEHNVYNAVAAIAVVYSLGIGIDEAGEQLRFYQPLPGHMNVLPGINGSVVIDDSWSSNPTSMHAALNVLNDLAQGRKKIAVLGKMAALGKFADEHYARLGQRLVDQKIDVLITRNSIAKDFAKYALRFGMKQEQIYTCTEINEIERILRKLMSEDTIVLIKSSMKDYKIENLVKNMTC</sequence>
<dbReference type="PANTHER" id="PTHR43024:SF1">
    <property type="entry name" value="UDP-N-ACETYLMURAMOYL-TRIPEPTIDE--D-ALANYL-D-ALANINE LIGASE"/>
    <property type="match status" value="1"/>
</dbReference>
<reference evidence="6" key="1">
    <citation type="submission" date="2022-08" db="EMBL/GenBank/DDBJ databases">
        <title>Alicyclobacillus fastidiosus DSM 17978, complete genome.</title>
        <authorList>
            <person name="Wang Q."/>
            <person name="Cai R."/>
            <person name="Wang Z."/>
        </authorList>
    </citation>
    <scope>NUCLEOTIDE SEQUENCE</scope>
    <source>
        <strain evidence="6">DSM 17978</strain>
    </source>
</reference>
<protein>
    <submittedName>
        <fullName evidence="6">UDP-N-acetylmuramoyl-tripeptide--D-alanyl-D-alanine ligase</fullName>
    </submittedName>
</protein>
<dbReference type="EMBL" id="CP104067">
    <property type="protein sequence ID" value="WAH43828.1"/>
    <property type="molecule type" value="Genomic_DNA"/>
</dbReference>
<keyword evidence="7" id="KW-1185">Reference proteome</keyword>
<dbReference type="Gene3D" id="3.40.1190.10">
    <property type="entry name" value="Mur-like, catalytic domain"/>
    <property type="match status" value="1"/>
</dbReference>
<dbReference type="InterPro" id="IPR004101">
    <property type="entry name" value="Mur_ligase_C"/>
</dbReference>
<evidence type="ECO:0000259" key="5">
    <source>
        <dbReference type="Pfam" id="PF08245"/>
    </source>
</evidence>
<evidence type="ECO:0000313" key="6">
    <source>
        <dbReference type="EMBL" id="WAH43828.1"/>
    </source>
</evidence>
<dbReference type="SUPFAM" id="SSF53623">
    <property type="entry name" value="MurD-like peptide ligases, catalytic domain"/>
    <property type="match status" value="1"/>
</dbReference>
<dbReference type="InterPro" id="IPR051046">
    <property type="entry name" value="MurCDEF_CellWall_CoF430Synth"/>
</dbReference>
<evidence type="ECO:0000256" key="1">
    <source>
        <dbReference type="ARBA" id="ARBA00022598"/>
    </source>
</evidence>
<dbReference type="Pfam" id="PF02875">
    <property type="entry name" value="Mur_ligase_C"/>
    <property type="match status" value="1"/>
</dbReference>
<evidence type="ECO:0000259" key="4">
    <source>
        <dbReference type="Pfam" id="PF02875"/>
    </source>
</evidence>
<keyword evidence="3" id="KW-0067">ATP-binding</keyword>
<proteinExistence type="predicted"/>
<keyword evidence="1 6" id="KW-0436">Ligase</keyword>
<evidence type="ECO:0000256" key="2">
    <source>
        <dbReference type="ARBA" id="ARBA00022741"/>
    </source>
</evidence>
<evidence type="ECO:0000313" key="7">
    <source>
        <dbReference type="Proteomes" id="UP001164761"/>
    </source>
</evidence>
<dbReference type="InterPro" id="IPR036565">
    <property type="entry name" value="Mur-like_cat_sf"/>
</dbReference>
<dbReference type="InterPro" id="IPR013221">
    <property type="entry name" value="Mur_ligase_cen"/>
</dbReference>
<dbReference type="Pfam" id="PF08245">
    <property type="entry name" value="Mur_ligase_M"/>
    <property type="match status" value="1"/>
</dbReference>
<accession>A0ABY6ZLP6</accession>
<dbReference type="InterPro" id="IPR036615">
    <property type="entry name" value="Mur_ligase_C_dom_sf"/>
</dbReference>
<feature type="domain" description="Mur ligase C-terminal" evidence="4">
    <location>
        <begin position="319"/>
        <end position="443"/>
    </location>
</feature>
<keyword evidence="2" id="KW-0547">Nucleotide-binding</keyword>
<dbReference type="Proteomes" id="UP001164761">
    <property type="component" value="Chromosome"/>
</dbReference>
<name>A0ABY6ZLP6_9BACL</name>
<dbReference type="GO" id="GO:0016874">
    <property type="term" value="F:ligase activity"/>
    <property type="evidence" value="ECO:0007669"/>
    <property type="project" value="UniProtKB-KW"/>
</dbReference>
<organism evidence="6 7">
    <name type="scientific">Alicyclobacillus fastidiosus</name>
    <dbReference type="NCBI Taxonomy" id="392011"/>
    <lineage>
        <taxon>Bacteria</taxon>
        <taxon>Bacillati</taxon>
        <taxon>Bacillota</taxon>
        <taxon>Bacilli</taxon>
        <taxon>Bacillales</taxon>
        <taxon>Alicyclobacillaceae</taxon>
        <taxon>Alicyclobacillus</taxon>
    </lineage>
</organism>
<evidence type="ECO:0000256" key="3">
    <source>
        <dbReference type="ARBA" id="ARBA00022840"/>
    </source>
</evidence>
<dbReference type="SUPFAM" id="SSF53244">
    <property type="entry name" value="MurD-like peptide ligases, peptide-binding domain"/>
    <property type="match status" value="1"/>
</dbReference>
<gene>
    <name evidence="6" type="ORF">NZD89_10815</name>
</gene>
<dbReference type="PANTHER" id="PTHR43024">
    <property type="entry name" value="UDP-N-ACETYLMURAMOYL-TRIPEPTIDE--D-ALANYL-D-ALANINE LIGASE"/>
    <property type="match status" value="1"/>
</dbReference>
<dbReference type="RefSeq" id="WP_268007734.1">
    <property type="nucleotide sequence ID" value="NZ_BSUT01000001.1"/>
</dbReference>